<dbReference type="PANTHER" id="PTHR46091">
    <property type="entry name" value="BLR7054 PROTEIN"/>
    <property type="match status" value="1"/>
</dbReference>
<dbReference type="PANTHER" id="PTHR46091:SF3">
    <property type="entry name" value="AMINE OXIDASE DOMAIN-CONTAINING PROTEIN"/>
    <property type="match status" value="1"/>
</dbReference>
<organism evidence="6 7">
    <name type="scientific">Chitinophaga tropicalis</name>
    <dbReference type="NCBI Taxonomy" id="2683588"/>
    <lineage>
        <taxon>Bacteria</taxon>
        <taxon>Pseudomonadati</taxon>
        <taxon>Bacteroidota</taxon>
        <taxon>Chitinophagia</taxon>
        <taxon>Chitinophagales</taxon>
        <taxon>Chitinophagaceae</taxon>
        <taxon>Chitinophaga</taxon>
    </lineage>
</organism>
<dbReference type="Pfam" id="PF13450">
    <property type="entry name" value="NAD_binding_8"/>
    <property type="match status" value="1"/>
</dbReference>
<keyword evidence="5" id="KW-0520">NAD</keyword>
<proteinExistence type="predicted"/>
<evidence type="ECO:0000256" key="4">
    <source>
        <dbReference type="ARBA" id="ARBA00022857"/>
    </source>
</evidence>
<dbReference type="SUPFAM" id="SSF51905">
    <property type="entry name" value="FAD/NAD(P)-binding domain"/>
    <property type="match status" value="1"/>
</dbReference>
<evidence type="ECO:0000256" key="2">
    <source>
        <dbReference type="ARBA" id="ARBA00022729"/>
    </source>
</evidence>
<protein>
    <submittedName>
        <fullName evidence="6">NAD(P)-binding protein</fullName>
    </submittedName>
</protein>
<name>A0A7K1UBV8_9BACT</name>
<keyword evidence="7" id="KW-1185">Reference proteome</keyword>
<reference evidence="6 7" key="1">
    <citation type="submission" date="2019-12" db="EMBL/GenBank/DDBJ databases">
        <title>Chitinophaga sp. strain ysch24 (GDMCC 1.1355), whole genome shotgun sequence.</title>
        <authorList>
            <person name="Zhang X."/>
        </authorList>
    </citation>
    <scope>NUCLEOTIDE SEQUENCE [LARGE SCALE GENOMIC DNA]</scope>
    <source>
        <strain evidence="7">ysch24</strain>
    </source>
</reference>
<dbReference type="InterPro" id="IPR036188">
    <property type="entry name" value="FAD/NAD-bd_sf"/>
</dbReference>
<dbReference type="InterPro" id="IPR052206">
    <property type="entry name" value="Retinol_saturase"/>
</dbReference>
<evidence type="ECO:0000313" key="6">
    <source>
        <dbReference type="EMBL" id="MVT11786.1"/>
    </source>
</evidence>
<evidence type="ECO:0000256" key="1">
    <source>
        <dbReference type="ARBA" id="ARBA00022630"/>
    </source>
</evidence>
<keyword evidence="3" id="KW-0274">FAD</keyword>
<comment type="caution">
    <text evidence="6">The sequence shown here is derived from an EMBL/GenBank/DDBJ whole genome shotgun (WGS) entry which is preliminary data.</text>
</comment>
<keyword evidence="2" id="KW-0732">Signal</keyword>
<evidence type="ECO:0000256" key="3">
    <source>
        <dbReference type="ARBA" id="ARBA00022827"/>
    </source>
</evidence>
<accession>A0A7K1UBV8</accession>
<dbReference type="Gene3D" id="3.50.50.60">
    <property type="entry name" value="FAD/NAD(P)-binding domain"/>
    <property type="match status" value="2"/>
</dbReference>
<evidence type="ECO:0000313" key="7">
    <source>
        <dbReference type="Proteomes" id="UP000461730"/>
    </source>
</evidence>
<gene>
    <name evidence="6" type="ORF">GO493_26215</name>
</gene>
<evidence type="ECO:0000256" key="5">
    <source>
        <dbReference type="ARBA" id="ARBA00023027"/>
    </source>
</evidence>
<dbReference type="RefSeq" id="WP_157309208.1">
    <property type="nucleotide sequence ID" value="NZ_WRXN01000016.1"/>
</dbReference>
<dbReference type="AlphaFoldDB" id="A0A7K1UBV8"/>
<dbReference type="Proteomes" id="UP000461730">
    <property type="component" value="Unassembled WGS sequence"/>
</dbReference>
<sequence>MRQYDVIIIGSGLGSLVCGAILSKNGYKVCIYEKNRQIGGCLQTFSRDKAIIDSGVHYIGSLGEGQTLNKVFRYLGIMDSLKLKQLDVDGFDQIHFKDEAVTYKMAQGYDNFIEQLLVHFPAEKDALHAYCDKIKEVCSKFPLFNLRMGHYTEKEAVIGLDTCTFIRSITDNERLQHVLAGNNLLYAGVAHKTPFYVHALVQNSYIEGSWKCVDGGSQIARSLNKVIKENGGTVIRNMAVSSIVECNGQADHIVLENGETVTGKYFISGLHPAKTMEITQSSTLRNAYRARIGSLENTPGTFMLNIVMKPGCFRYQNYNYYHHATDNAWEGINQTTDNWPQTYAMFSAAGSKDSQFTDNISIMTYMRYEEVATWHDTFNTDSSPDDRSADYQAFKAEKAERLLDAVEKQFPGIRDCILAYYAATPLTYRDYLAMPEGSMYGIAKDANDPLKTMIPSATRLPNLYLTGQNLNLHGILGVTMTAVLTSAELVGLERLVNEISAA</sequence>
<keyword evidence="1" id="KW-0285">Flavoprotein</keyword>
<keyword evidence="4" id="KW-0521">NADP</keyword>
<dbReference type="EMBL" id="WRXN01000016">
    <property type="protein sequence ID" value="MVT11786.1"/>
    <property type="molecule type" value="Genomic_DNA"/>
</dbReference>